<feature type="compositionally biased region" description="Low complexity" evidence="5">
    <location>
        <begin position="60"/>
        <end position="86"/>
    </location>
</feature>
<keyword evidence="3 7" id="KW-0732">Signal</keyword>
<feature type="transmembrane region" description="Helical" evidence="6">
    <location>
        <begin position="713"/>
        <end position="730"/>
    </location>
</feature>
<evidence type="ECO:0000259" key="8">
    <source>
        <dbReference type="PROSITE" id="PS50847"/>
    </source>
</evidence>
<keyword evidence="6" id="KW-1133">Transmembrane helix</keyword>
<keyword evidence="6" id="KW-0812">Transmembrane</keyword>
<feature type="region of interest" description="Disordered" evidence="5">
    <location>
        <begin position="28"/>
        <end position="96"/>
    </location>
</feature>
<evidence type="ECO:0000256" key="5">
    <source>
        <dbReference type="SAM" id="MobiDB-lite"/>
    </source>
</evidence>
<evidence type="ECO:0000256" key="1">
    <source>
        <dbReference type="ARBA" id="ARBA00022512"/>
    </source>
</evidence>
<feature type="signal peptide" evidence="7">
    <location>
        <begin position="1"/>
        <end position="25"/>
    </location>
</feature>
<keyword evidence="1" id="KW-0134">Cell wall</keyword>
<protein>
    <recommendedName>
        <fullName evidence="8">Gram-positive cocci surface proteins LPxTG domain-containing protein</fullName>
    </recommendedName>
</protein>
<feature type="compositionally biased region" description="Acidic residues" evidence="5">
    <location>
        <begin position="46"/>
        <end position="59"/>
    </location>
</feature>
<accession>A0ABY5KFP3</accession>
<evidence type="ECO:0000313" key="10">
    <source>
        <dbReference type="Proteomes" id="UP001315860"/>
    </source>
</evidence>
<reference evidence="9 10" key="1">
    <citation type="submission" date="2022-07" db="EMBL/GenBank/DDBJ databases">
        <title>Novel species in genus Aeromicrobium.</title>
        <authorList>
            <person name="Ye L."/>
        </authorList>
    </citation>
    <scope>NUCLEOTIDE SEQUENCE [LARGE SCALE GENOMIC DNA]</scope>
    <source>
        <strain evidence="10">zg-Y50</strain>
    </source>
</reference>
<proteinExistence type="predicted"/>
<evidence type="ECO:0000313" key="9">
    <source>
        <dbReference type="EMBL" id="UUI68649.1"/>
    </source>
</evidence>
<dbReference type="Proteomes" id="UP001315860">
    <property type="component" value="Chromosome"/>
</dbReference>
<dbReference type="Pfam" id="PF18889">
    <property type="entry name" value="Beta_helix_3"/>
    <property type="match status" value="3"/>
</dbReference>
<evidence type="ECO:0000256" key="3">
    <source>
        <dbReference type="ARBA" id="ARBA00022729"/>
    </source>
</evidence>
<organism evidence="9 10">
    <name type="scientific">Aeromicrobium duanguangcaii</name>
    <dbReference type="NCBI Taxonomy" id="2968086"/>
    <lineage>
        <taxon>Bacteria</taxon>
        <taxon>Bacillati</taxon>
        <taxon>Actinomycetota</taxon>
        <taxon>Actinomycetes</taxon>
        <taxon>Propionibacteriales</taxon>
        <taxon>Nocardioidaceae</taxon>
        <taxon>Aeromicrobium</taxon>
    </lineage>
</organism>
<dbReference type="InterPro" id="IPR019931">
    <property type="entry name" value="LPXTG_anchor"/>
</dbReference>
<feature type="domain" description="Gram-positive cocci surface proteins LPxTG" evidence="8">
    <location>
        <begin position="704"/>
        <end position="736"/>
    </location>
</feature>
<evidence type="ECO:0000256" key="4">
    <source>
        <dbReference type="ARBA" id="ARBA00023088"/>
    </source>
</evidence>
<dbReference type="PROSITE" id="PS50847">
    <property type="entry name" value="GRAM_POS_ANCHORING"/>
    <property type="match status" value="1"/>
</dbReference>
<feature type="compositionally biased region" description="Low complexity" evidence="5">
    <location>
        <begin position="28"/>
        <end position="45"/>
    </location>
</feature>
<feature type="chain" id="PRO_5047469395" description="Gram-positive cocci surface proteins LPxTG domain-containing protein" evidence="7">
    <location>
        <begin position="26"/>
        <end position="736"/>
    </location>
</feature>
<name>A0ABY5KFP3_9ACTN</name>
<feature type="region of interest" description="Disordered" evidence="5">
    <location>
        <begin position="673"/>
        <end position="699"/>
    </location>
</feature>
<keyword evidence="2" id="KW-0964">Secreted</keyword>
<sequence length="736" mass="72338">MLQRRHLLVPAVLALLLGSAVPAVADDAPPTTEAVAEATVEPTTEPTEEPTAEATEEPTAEATTAPTTDPTAEPSPEPTAEAAPAAQPNRARAPKAVAKQLEAVAAPSTVTTATALTDALSACESGDVITLGADITLTTAATTGCDLTLDLAGHALVVPSIVVSADRHLTIDDSATGGTLTAASSSIFEAGIQVTDARLTINGGTISATGARYAAGIGGGGEWGNDGGNSGIITINGGTVTAQGGYYSAGIGAAGWGFGQVITINGGTVTADGGDGGAGIGSGYNRPFESIAITGGSVTAAGHGGGAGIGTSISSDTGGSISIGAGAQVTADSDTGSAIGGGEHGAGRGTVSINGTARVTGTLDTSMSTFSVGATGRLVGSTTNEAAGPRLIGDAQLNPNVVHNAGVIAPTSVAPEVLISGHHYTVVASTGTVTVYAPSIEAGFGALPAAPARRGVDVFAGWSHGGDPIGATTTLPGSSTDGEPVTIALDADWDEGVASFDPAGSVRLIAGNDPVDLDLGLVDGHGDPVTVDPSDWDLSVPADLDLAHDADGWHLTGARPGSATITATTEAAGRDYTATLEVTVTAGPVASMDLDFAGQAKQGETITMSVSSTDARGFDTGDVTDDVTFTSSVASDVIDGNRITFPHASPHIVTATHANGTTATLRVEVTPAAATPTDAESTDAEPADAGSTGRQNDEKATAALADTGSATSPWWLAAALGLVLAGAAVVRRAQRR</sequence>
<gene>
    <name evidence="9" type="ORF">NP095_00610</name>
</gene>
<keyword evidence="4" id="KW-0572">Peptidoglycan-anchor</keyword>
<evidence type="ECO:0000256" key="6">
    <source>
        <dbReference type="SAM" id="Phobius"/>
    </source>
</evidence>
<dbReference type="EMBL" id="CP101990">
    <property type="protein sequence ID" value="UUI68649.1"/>
    <property type="molecule type" value="Genomic_DNA"/>
</dbReference>
<keyword evidence="10" id="KW-1185">Reference proteome</keyword>
<evidence type="ECO:0000256" key="7">
    <source>
        <dbReference type="SAM" id="SignalP"/>
    </source>
</evidence>
<keyword evidence="6" id="KW-0472">Membrane</keyword>
<evidence type="ECO:0000256" key="2">
    <source>
        <dbReference type="ARBA" id="ARBA00022525"/>
    </source>
</evidence>
<dbReference type="RefSeq" id="WP_232418168.1">
    <property type="nucleotide sequence ID" value="NZ_CP101990.1"/>
</dbReference>